<dbReference type="EMBL" id="CP034248">
    <property type="protein sequence ID" value="AZK46750.1"/>
    <property type="molecule type" value="Genomic_DNA"/>
</dbReference>
<dbReference type="AlphaFoldDB" id="A0A3S8RV74"/>
<gene>
    <name evidence="1" type="ORF">EIM92_11810</name>
</gene>
<organism evidence="1 2">
    <name type="scientific">Paenibacillus lentus</name>
    <dbReference type="NCBI Taxonomy" id="1338368"/>
    <lineage>
        <taxon>Bacteria</taxon>
        <taxon>Bacillati</taxon>
        <taxon>Bacillota</taxon>
        <taxon>Bacilli</taxon>
        <taxon>Bacillales</taxon>
        <taxon>Paenibacillaceae</taxon>
        <taxon>Paenibacillus</taxon>
    </lineage>
</organism>
<sequence>MVNMTIGKLLSIGGSAASTGRGIWRSGYFCNMDDLPNITSFDPANNMWQSMNIHDNLQFNMTHM</sequence>
<dbReference type="Proteomes" id="UP000273145">
    <property type="component" value="Chromosome"/>
</dbReference>
<evidence type="ECO:0000313" key="2">
    <source>
        <dbReference type="Proteomes" id="UP000273145"/>
    </source>
</evidence>
<name>A0A3S8RV74_9BACL</name>
<evidence type="ECO:0000313" key="1">
    <source>
        <dbReference type="EMBL" id="AZK46750.1"/>
    </source>
</evidence>
<keyword evidence="2" id="KW-1185">Reference proteome</keyword>
<protein>
    <submittedName>
        <fullName evidence="1">Uncharacterized protein</fullName>
    </submittedName>
</protein>
<proteinExistence type="predicted"/>
<reference evidence="1 2" key="1">
    <citation type="submission" date="2018-11" db="EMBL/GenBank/DDBJ databases">
        <title>Genome sequencing of Paenibacillus lentus DSM25539(T).</title>
        <authorList>
            <person name="Kook J.-K."/>
            <person name="Park S.-N."/>
            <person name="Lim Y.K."/>
        </authorList>
    </citation>
    <scope>NUCLEOTIDE SEQUENCE [LARGE SCALE GENOMIC DNA]</scope>
    <source>
        <strain evidence="1 2">DSM 25539</strain>
    </source>
</reference>
<dbReference type="KEGG" id="plen:EIM92_11810"/>
<accession>A0A3S8RV74</accession>